<dbReference type="Proteomes" id="UP000003688">
    <property type="component" value="Unassembled WGS sequence"/>
</dbReference>
<gene>
    <name evidence="1" type="ORF">Cflav_PD4887</name>
</gene>
<name>B9XCQ6_PEDPL</name>
<comment type="caution">
    <text evidence="1">The sequence shown here is derived from an EMBL/GenBank/DDBJ whole genome shotgun (WGS) entry which is preliminary data.</text>
</comment>
<evidence type="ECO:0000313" key="2">
    <source>
        <dbReference type="Proteomes" id="UP000003688"/>
    </source>
</evidence>
<reference evidence="1 2" key="1">
    <citation type="journal article" date="2011" name="J. Bacteriol.">
        <title>Genome sequence of 'Pedosphaera parvula' Ellin514, an aerobic Verrucomicrobial isolate from pasture soil.</title>
        <authorList>
            <person name="Kant R."/>
            <person name="van Passel M.W."/>
            <person name="Sangwan P."/>
            <person name="Palva A."/>
            <person name="Lucas S."/>
            <person name="Copeland A."/>
            <person name="Lapidus A."/>
            <person name="Glavina Del Rio T."/>
            <person name="Dalin E."/>
            <person name="Tice H."/>
            <person name="Bruce D."/>
            <person name="Goodwin L."/>
            <person name="Pitluck S."/>
            <person name="Chertkov O."/>
            <person name="Larimer F.W."/>
            <person name="Land M.L."/>
            <person name="Hauser L."/>
            <person name="Brettin T.S."/>
            <person name="Detter J.C."/>
            <person name="Han S."/>
            <person name="de Vos W.M."/>
            <person name="Janssen P.H."/>
            <person name="Smidt H."/>
        </authorList>
    </citation>
    <scope>NUCLEOTIDE SEQUENCE [LARGE SCALE GENOMIC DNA]</scope>
    <source>
        <strain evidence="1 2">Ellin514</strain>
    </source>
</reference>
<dbReference type="EMBL" id="ABOX02000005">
    <property type="protein sequence ID" value="EEF62252.1"/>
    <property type="molecule type" value="Genomic_DNA"/>
</dbReference>
<sequence>MIEHLATYLNGFCPRVFAATPFFSTRNQIIFKLPALPASNAGSLRYGWFVWNMVAGASQFMTH</sequence>
<keyword evidence="2" id="KW-1185">Reference proteome</keyword>
<dbReference type="STRING" id="320771.Cflav_PD4887"/>
<proteinExistence type="predicted"/>
<accession>B9XCQ6</accession>
<dbReference type="AlphaFoldDB" id="B9XCQ6"/>
<protein>
    <submittedName>
        <fullName evidence="1">Uncharacterized protein</fullName>
    </submittedName>
</protein>
<organism evidence="1 2">
    <name type="scientific">Pedosphaera parvula (strain Ellin514)</name>
    <dbReference type="NCBI Taxonomy" id="320771"/>
    <lineage>
        <taxon>Bacteria</taxon>
        <taxon>Pseudomonadati</taxon>
        <taxon>Verrucomicrobiota</taxon>
        <taxon>Pedosphaerae</taxon>
        <taxon>Pedosphaerales</taxon>
        <taxon>Pedosphaeraceae</taxon>
        <taxon>Pedosphaera</taxon>
    </lineage>
</organism>
<evidence type="ECO:0000313" key="1">
    <source>
        <dbReference type="EMBL" id="EEF62252.1"/>
    </source>
</evidence>